<dbReference type="GO" id="GO:0030001">
    <property type="term" value="P:metal ion transport"/>
    <property type="evidence" value="ECO:0007669"/>
    <property type="project" value="InterPro"/>
</dbReference>
<dbReference type="GO" id="GO:0046872">
    <property type="term" value="F:metal ion binding"/>
    <property type="evidence" value="ECO:0007669"/>
    <property type="project" value="InterPro"/>
</dbReference>
<organism evidence="6">
    <name type="scientific">uncultured Campylobacterales bacterium</name>
    <dbReference type="NCBI Taxonomy" id="352960"/>
    <lineage>
        <taxon>Bacteria</taxon>
        <taxon>Pseudomonadati</taxon>
        <taxon>Campylobacterota</taxon>
        <taxon>Epsilonproteobacteria</taxon>
        <taxon>Campylobacterales</taxon>
        <taxon>environmental samples</taxon>
    </lineage>
</organism>
<feature type="signal peptide" evidence="5">
    <location>
        <begin position="1"/>
        <end position="16"/>
    </location>
</feature>
<evidence type="ECO:0000256" key="1">
    <source>
        <dbReference type="ARBA" id="ARBA00011028"/>
    </source>
</evidence>
<evidence type="ECO:0000256" key="2">
    <source>
        <dbReference type="ARBA" id="ARBA00022448"/>
    </source>
</evidence>
<feature type="chain" id="PRO_5027596269" evidence="5">
    <location>
        <begin position="17"/>
        <end position="289"/>
    </location>
</feature>
<dbReference type="AlphaFoldDB" id="A0A6S6SSF8"/>
<dbReference type="PRINTS" id="PR00691">
    <property type="entry name" value="ADHESINB"/>
</dbReference>
<dbReference type="PANTHER" id="PTHR42953:SF2">
    <property type="entry name" value="ADHESION PROTEIN"/>
    <property type="match status" value="1"/>
</dbReference>
<dbReference type="EMBL" id="CACVAW010000021">
    <property type="protein sequence ID" value="CAA6805947.1"/>
    <property type="molecule type" value="Genomic_DNA"/>
</dbReference>
<dbReference type="SUPFAM" id="SSF53807">
    <property type="entry name" value="Helical backbone' metal receptor"/>
    <property type="match status" value="1"/>
</dbReference>
<dbReference type="InterPro" id="IPR006129">
    <property type="entry name" value="AdhesinB"/>
</dbReference>
<dbReference type="Pfam" id="PF01297">
    <property type="entry name" value="ZnuA"/>
    <property type="match status" value="1"/>
</dbReference>
<keyword evidence="3 5" id="KW-0732">Signal</keyword>
<dbReference type="InterPro" id="IPR006128">
    <property type="entry name" value="Lipoprotein_PsaA-like"/>
</dbReference>
<reference evidence="6" key="1">
    <citation type="submission" date="2020-01" db="EMBL/GenBank/DDBJ databases">
        <authorList>
            <person name="Meier V. D."/>
            <person name="Meier V D."/>
        </authorList>
    </citation>
    <scope>NUCLEOTIDE SEQUENCE</scope>
    <source>
        <strain evidence="6">HLG_WM_MAG_12</strain>
    </source>
</reference>
<keyword evidence="2 4" id="KW-0813">Transport</keyword>
<sequence length="289" mass="32341">MKKLLILAILSSLAFAKLNVVVTYPYIADLVDNITGDKVNIKVLATGDRDPHHIVPKPSLILKLLKADILISNGASLETAWLEPLVTNAGNSKINKNSNGFLDLSQNIKLIEKPVNITRANGDVHAEGNPHFVLDPYNIKPLTLAILARLKTLDPKNSDLFVDNATSFISSFEKKIKVYESKMSKTKYKSIIQYHPSFNYFLKRFGIKNVANIEPLPGVTPSSKYILKLISIIKEKNIKLILQDVYHKKDTAEFLSKKTGIKIASTPHDLYGNITSIEKLFDTIVRNFE</sequence>
<protein>
    <submittedName>
        <fullName evidence="6">Zinc ABC transporter, periplasmic-binding protein ZnuA</fullName>
    </submittedName>
</protein>
<proteinExistence type="inferred from homology"/>
<dbReference type="InterPro" id="IPR050492">
    <property type="entry name" value="Bact_metal-bind_prot9"/>
</dbReference>
<dbReference type="PRINTS" id="PR00690">
    <property type="entry name" value="ADHESNFAMILY"/>
</dbReference>
<evidence type="ECO:0000256" key="3">
    <source>
        <dbReference type="ARBA" id="ARBA00022729"/>
    </source>
</evidence>
<evidence type="ECO:0000256" key="5">
    <source>
        <dbReference type="SAM" id="SignalP"/>
    </source>
</evidence>
<evidence type="ECO:0000256" key="4">
    <source>
        <dbReference type="RuleBase" id="RU003512"/>
    </source>
</evidence>
<accession>A0A6S6SSF8</accession>
<comment type="similarity">
    <text evidence="1 4">Belongs to the bacterial solute-binding protein 9 family.</text>
</comment>
<dbReference type="InterPro" id="IPR006127">
    <property type="entry name" value="ZnuA-like"/>
</dbReference>
<name>A0A6S6SSF8_9BACT</name>
<dbReference type="Gene3D" id="3.40.50.1980">
    <property type="entry name" value="Nitrogenase molybdenum iron protein domain"/>
    <property type="match status" value="2"/>
</dbReference>
<dbReference type="GO" id="GO:0007155">
    <property type="term" value="P:cell adhesion"/>
    <property type="evidence" value="ECO:0007669"/>
    <property type="project" value="InterPro"/>
</dbReference>
<dbReference type="PANTHER" id="PTHR42953">
    <property type="entry name" value="HIGH-AFFINITY ZINC UPTAKE SYSTEM PROTEIN ZNUA-RELATED"/>
    <property type="match status" value="1"/>
</dbReference>
<evidence type="ECO:0000313" key="6">
    <source>
        <dbReference type="EMBL" id="CAA6805947.1"/>
    </source>
</evidence>
<gene>
    <name evidence="6" type="ORF">HELGO_WM35494</name>
</gene>